<evidence type="ECO:0000256" key="5">
    <source>
        <dbReference type="PROSITE-ProRule" id="PRU00169"/>
    </source>
</evidence>
<keyword evidence="1 5" id="KW-0597">Phosphoprotein</keyword>
<dbReference type="PANTHER" id="PTHR43214">
    <property type="entry name" value="TWO-COMPONENT RESPONSE REGULATOR"/>
    <property type="match status" value="1"/>
</dbReference>
<dbReference type="PANTHER" id="PTHR43214:SF24">
    <property type="entry name" value="TRANSCRIPTIONAL REGULATORY PROTEIN NARL-RELATED"/>
    <property type="match status" value="1"/>
</dbReference>
<keyword evidence="8" id="KW-0808">Transferase</keyword>
<accession>A0A975B796</accession>
<organism evidence="8 9">
    <name type="scientific">Desulfonema limicola</name>
    <dbReference type="NCBI Taxonomy" id="45656"/>
    <lineage>
        <taxon>Bacteria</taxon>
        <taxon>Pseudomonadati</taxon>
        <taxon>Thermodesulfobacteriota</taxon>
        <taxon>Desulfobacteria</taxon>
        <taxon>Desulfobacterales</taxon>
        <taxon>Desulfococcaceae</taxon>
        <taxon>Desulfonema</taxon>
    </lineage>
</organism>
<dbReference type="KEGG" id="dli:dnl_24880"/>
<dbReference type="PROSITE" id="PS50043">
    <property type="entry name" value="HTH_LUXR_2"/>
    <property type="match status" value="1"/>
</dbReference>
<evidence type="ECO:0000313" key="9">
    <source>
        <dbReference type="Proteomes" id="UP000663720"/>
    </source>
</evidence>
<dbReference type="InterPro" id="IPR000792">
    <property type="entry name" value="Tscrpt_reg_LuxR_C"/>
</dbReference>
<proteinExistence type="predicted"/>
<keyword evidence="8" id="KW-0418">Kinase</keyword>
<dbReference type="InterPro" id="IPR011006">
    <property type="entry name" value="CheY-like_superfamily"/>
</dbReference>
<dbReference type="EMBL" id="CP061799">
    <property type="protein sequence ID" value="QTA80194.1"/>
    <property type="molecule type" value="Genomic_DNA"/>
</dbReference>
<evidence type="ECO:0000256" key="4">
    <source>
        <dbReference type="ARBA" id="ARBA00023163"/>
    </source>
</evidence>
<gene>
    <name evidence="8" type="ORF">dnl_24880</name>
</gene>
<dbReference type="AlphaFoldDB" id="A0A975B796"/>
<keyword evidence="2" id="KW-0805">Transcription regulation</keyword>
<evidence type="ECO:0000313" key="8">
    <source>
        <dbReference type="EMBL" id="QTA80194.1"/>
    </source>
</evidence>
<dbReference type="PRINTS" id="PR00038">
    <property type="entry name" value="HTHLUXR"/>
</dbReference>
<dbReference type="CDD" id="cd06170">
    <property type="entry name" value="LuxR_C_like"/>
    <property type="match status" value="1"/>
</dbReference>
<dbReference type="InterPro" id="IPR016032">
    <property type="entry name" value="Sig_transdc_resp-reg_C-effctor"/>
</dbReference>
<dbReference type="InterPro" id="IPR039420">
    <property type="entry name" value="WalR-like"/>
</dbReference>
<sequence length="218" mass="24796">MHPYRIMLADDHIMLRSGIRKIIEDFKDMEVVGEVGDGLELLNMLKKVLTDMIILDISMPNLRGIEATREIKNTHPEIKILILSMHKSKEYLYQAISAGAEGYLLKDDSDKELFTAINTIRNNNIYLSPNLSRDLTHDFIETCRGGNKPSDDPLTAREKQVLKLIAEGNTCKNISNLLYISIRTAQHHRASILKKLNIKKMPELVKYAISKGYITSSE</sequence>
<evidence type="ECO:0000256" key="1">
    <source>
        <dbReference type="ARBA" id="ARBA00022553"/>
    </source>
</evidence>
<feature type="modified residue" description="4-aspartylphosphate" evidence="5">
    <location>
        <position position="56"/>
    </location>
</feature>
<feature type="domain" description="HTH luxR-type" evidence="6">
    <location>
        <begin position="147"/>
        <end position="212"/>
    </location>
</feature>
<evidence type="ECO:0000256" key="2">
    <source>
        <dbReference type="ARBA" id="ARBA00023015"/>
    </source>
</evidence>
<dbReference type="RefSeq" id="WP_207691864.1">
    <property type="nucleotide sequence ID" value="NZ_CP061799.1"/>
</dbReference>
<reference evidence="8" key="1">
    <citation type="journal article" date="2021" name="Microb. Physiol.">
        <title>Proteogenomic Insights into the Physiology of Marine, Sulfate-Reducing, Filamentous Desulfonema limicola and Desulfonema magnum.</title>
        <authorList>
            <person name="Schnaars V."/>
            <person name="Wohlbrand L."/>
            <person name="Scheve S."/>
            <person name="Hinrichs C."/>
            <person name="Reinhardt R."/>
            <person name="Rabus R."/>
        </authorList>
    </citation>
    <scope>NUCLEOTIDE SEQUENCE</scope>
    <source>
        <strain evidence="8">5ac10</strain>
    </source>
</reference>
<dbReference type="Pfam" id="PF00072">
    <property type="entry name" value="Response_reg"/>
    <property type="match status" value="1"/>
</dbReference>
<dbReference type="InterPro" id="IPR058245">
    <property type="entry name" value="NreC/VraR/RcsB-like_REC"/>
</dbReference>
<dbReference type="SMART" id="SM00421">
    <property type="entry name" value="HTH_LUXR"/>
    <property type="match status" value="1"/>
</dbReference>
<evidence type="ECO:0000256" key="3">
    <source>
        <dbReference type="ARBA" id="ARBA00023125"/>
    </source>
</evidence>
<keyword evidence="4" id="KW-0804">Transcription</keyword>
<feature type="domain" description="Response regulatory" evidence="7">
    <location>
        <begin position="5"/>
        <end position="121"/>
    </location>
</feature>
<dbReference type="GO" id="GO:0016301">
    <property type="term" value="F:kinase activity"/>
    <property type="evidence" value="ECO:0007669"/>
    <property type="project" value="UniProtKB-KW"/>
</dbReference>
<protein>
    <submittedName>
        <fullName evidence="8">Two component system response regulator/histidine kinase</fullName>
    </submittedName>
</protein>
<evidence type="ECO:0000259" key="6">
    <source>
        <dbReference type="PROSITE" id="PS50043"/>
    </source>
</evidence>
<keyword evidence="9" id="KW-1185">Reference proteome</keyword>
<dbReference type="GO" id="GO:0000160">
    <property type="term" value="P:phosphorelay signal transduction system"/>
    <property type="evidence" value="ECO:0007669"/>
    <property type="project" value="InterPro"/>
</dbReference>
<dbReference type="GO" id="GO:0006355">
    <property type="term" value="P:regulation of DNA-templated transcription"/>
    <property type="evidence" value="ECO:0007669"/>
    <property type="project" value="InterPro"/>
</dbReference>
<dbReference type="SUPFAM" id="SSF46894">
    <property type="entry name" value="C-terminal effector domain of the bipartite response regulators"/>
    <property type="match status" value="1"/>
</dbReference>
<evidence type="ECO:0000259" key="7">
    <source>
        <dbReference type="PROSITE" id="PS50110"/>
    </source>
</evidence>
<dbReference type="PROSITE" id="PS50110">
    <property type="entry name" value="RESPONSE_REGULATORY"/>
    <property type="match status" value="1"/>
</dbReference>
<dbReference type="InterPro" id="IPR001789">
    <property type="entry name" value="Sig_transdc_resp-reg_receiver"/>
</dbReference>
<dbReference type="GO" id="GO:0003677">
    <property type="term" value="F:DNA binding"/>
    <property type="evidence" value="ECO:0007669"/>
    <property type="project" value="UniProtKB-KW"/>
</dbReference>
<name>A0A975B796_9BACT</name>
<dbReference type="CDD" id="cd17535">
    <property type="entry name" value="REC_NarL-like"/>
    <property type="match status" value="1"/>
</dbReference>
<dbReference type="Pfam" id="PF00196">
    <property type="entry name" value="GerE"/>
    <property type="match status" value="1"/>
</dbReference>
<dbReference type="SMART" id="SM00448">
    <property type="entry name" value="REC"/>
    <property type="match status" value="1"/>
</dbReference>
<dbReference type="Proteomes" id="UP000663720">
    <property type="component" value="Chromosome"/>
</dbReference>
<dbReference type="Gene3D" id="3.40.50.2300">
    <property type="match status" value="1"/>
</dbReference>
<keyword evidence="3" id="KW-0238">DNA-binding</keyword>
<dbReference type="SUPFAM" id="SSF52172">
    <property type="entry name" value="CheY-like"/>
    <property type="match status" value="1"/>
</dbReference>